<organism evidence="13 14">
    <name type="scientific">Sphingopyxis granuli</name>
    <dbReference type="NCBI Taxonomy" id="267128"/>
    <lineage>
        <taxon>Bacteria</taxon>
        <taxon>Pseudomonadati</taxon>
        <taxon>Pseudomonadota</taxon>
        <taxon>Alphaproteobacteria</taxon>
        <taxon>Sphingomonadales</taxon>
        <taxon>Sphingomonadaceae</taxon>
        <taxon>Sphingopyxis</taxon>
    </lineage>
</organism>
<dbReference type="GO" id="GO:0055085">
    <property type="term" value="P:transmembrane transport"/>
    <property type="evidence" value="ECO:0007669"/>
    <property type="project" value="InterPro"/>
</dbReference>
<reference evidence="13 14" key="1">
    <citation type="journal article" date="2016" name="BMC Genomics">
        <title>Genomic analysis of the nitrate-respiring Sphingopyxis granuli (formerly Sphingomonas macrogoltabida) strain TFA.</title>
        <authorList>
            <person name="Garcia-Romero I."/>
            <person name="Perez-Pulido A.J."/>
            <person name="Gonzalez-Flores Y.E."/>
            <person name="Reyes-Ramirez F."/>
            <person name="Santero E."/>
            <person name="Floriano B."/>
        </authorList>
    </citation>
    <scope>NUCLEOTIDE SEQUENCE [LARGE SCALE GENOMIC DNA]</scope>
    <source>
        <strain evidence="13 14">TFA</strain>
    </source>
</reference>
<evidence type="ECO:0000256" key="7">
    <source>
        <dbReference type="ARBA" id="ARBA00022927"/>
    </source>
</evidence>
<dbReference type="EMBL" id="CP012199">
    <property type="protein sequence ID" value="AMG74508.1"/>
    <property type="molecule type" value="Genomic_DNA"/>
</dbReference>
<evidence type="ECO:0000256" key="5">
    <source>
        <dbReference type="ARBA" id="ARBA00022519"/>
    </source>
</evidence>
<evidence type="ECO:0000256" key="2">
    <source>
        <dbReference type="ARBA" id="ARBA00006555"/>
    </source>
</evidence>
<evidence type="ECO:0000256" key="10">
    <source>
        <dbReference type="RuleBase" id="RU362123"/>
    </source>
</evidence>
<dbReference type="AlphaFoldDB" id="A0AA86GPB0"/>
<evidence type="ECO:0000313" key="13">
    <source>
        <dbReference type="EMBL" id="AMG74508.1"/>
    </source>
</evidence>
<keyword evidence="10" id="KW-0735">Signal-anchor</keyword>
<comment type="similarity">
    <text evidence="2 10">Belongs to the TonB family.</text>
</comment>
<keyword evidence="6" id="KW-0812">Transmembrane</keyword>
<feature type="domain" description="TonB C-terminal" evidence="12">
    <location>
        <begin position="148"/>
        <end position="243"/>
    </location>
</feature>
<keyword evidence="5 10" id="KW-0997">Cell inner membrane</keyword>
<dbReference type="InterPro" id="IPR037682">
    <property type="entry name" value="TonB_C"/>
</dbReference>
<evidence type="ECO:0000256" key="9">
    <source>
        <dbReference type="ARBA" id="ARBA00023136"/>
    </source>
</evidence>
<dbReference type="KEGG" id="sgi:SGRAN_2134"/>
<evidence type="ECO:0000256" key="8">
    <source>
        <dbReference type="ARBA" id="ARBA00022989"/>
    </source>
</evidence>
<name>A0AA86GPB0_9SPHN</name>
<evidence type="ECO:0000256" key="3">
    <source>
        <dbReference type="ARBA" id="ARBA00022448"/>
    </source>
</evidence>
<evidence type="ECO:0000259" key="12">
    <source>
        <dbReference type="PROSITE" id="PS52015"/>
    </source>
</evidence>
<dbReference type="GO" id="GO:0015891">
    <property type="term" value="P:siderophore transport"/>
    <property type="evidence" value="ECO:0007669"/>
    <property type="project" value="InterPro"/>
</dbReference>
<dbReference type="GO" id="GO:0098797">
    <property type="term" value="C:plasma membrane protein complex"/>
    <property type="evidence" value="ECO:0007669"/>
    <property type="project" value="TreeGrafter"/>
</dbReference>
<keyword evidence="9" id="KW-0472">Membrane</keyword>
<dbReference type="InterPro" id="IPR051045">
    <property type="entry name" value="TonB-dependent_transducer"/>
</dbReference>
<dbReference type="Gene3D" id="3.30.1150.10">
    <property type="match status" value="1"/>
</dbReference>
<dbReference type="GO" id="GO:0015031">
    <property type="term" value="P:protein transport"/>
    <property type="evidence" value="ECO:0007669"/>
    <property type="project" value="UniProtKB-UniRule"/>
</dbReference>
<sequence length="243" mass="24530">MIYSGQASRGERVAAGTASLLVAAAIGLGLASGLDLAVVRRASETIAAIAIPAPRPEPEVAPAPQPTSSRSASGKASPVNKQAKAAAVAAPKPLVPPPNPPPIAAAPRPGEGSQASAGAAPVAGPGSGAGGRGDGTGAGGSGNGTGGGTRPVWRSGTIRDSDYPKAASRAKIGGEVEVRFTIQPTGRVTACRVTRSSGDPALDSTTCRLIEERFRFRPATDAAGRPIASSYGWRQNWWLERRR</sequence>
<evidence type="ECO:0000256" key="4">
    <source>
        <dbReference type="ARBA" id="ARBA00022475"/>
    </source>
</evidence>
<evidence type="ECO:0000256" key="1">
    <source>
        <dbReference type="ARBA" id="ARBA00004383"/>
    </source>
</evidence>
<evidence type="ECO:0000256" key="6">
    <source>
        <dbReference type="ARBA" id="ARBA00022692"/>
    </source>
</evidence>
<dbReference type="NCBIfam" id="TIGR01352">
    <property type="entry name" value="tonB_Cterm"/>
    <property type="match status" value="1"/>
</dbReference>
<proteinExistence type="inferred from homology"/>
<dbReference type="PANTHER" id="PTHR33446">
    <property type="entry name" value="PROTEIN TONB-RELATED"/>
    <property type="match status" value="1"/>
</dbReference>
<accession>A0AA86GPB0</accession>
<dbReference type="Pfam" id="PF03544">
    <property type="entry name" value="TonB_C"/>
    <property type="match status" value="1"/>
</dbReference>
<dbReference type="GO" id="GO:0030288">
    <property type="term" value="C:outer membrane-bounded periplasmic space"/>
    <property type="evidence" value="ECO:0007669"/>
    <property type="project" value="InterPro"/>
</dbReference>
<feature type="compositionally biased region" description="Pro residues" evidence="11">
    <location>
        <begin position="53"/>
        <end position="65"/>
    </location>
</feature>
<dbReference type="SUPFAM" id="SSF74653">
    <property type="entry name" value="TolA/TonB C-terminal domain"/>
    <property type="match status" value="1"/>
</dbReference>
<dbReference type="PRINTS" id="PR01374">
    <property type="entry name" value="TONBPROTEIN"/>
</dbReference>
<comment type="function">
    <text evidence="10">Interacts with outer membrane receptor proteins that carry out high-affinity binding and energy dependent uptake into the periplasmic space of specific substrates. It could act to transduce energy from the cytoplasmic membrane to specific energy-requiring processes in the outer membrane, resulting in the release into the periplasm of ligands bound by these outer membrane proteins.</text>
</comment>
<feature type="compositionally biased region" description="Low complexity" evidence="11">
    <location>
        <begin position="78"/>
        <end position="92"/>
    </location>
</feature>
<dbReference type="InterPro" id="IPR003538">
    <property type="entry name" value="TonB"/>
</dbReference>
<comment type="subcellular location">
    <subcellularLocation>
        <location evidence="1 10">Cell inner membrane</location>
        <topology evidence="1 10">Single-pass membrane protein</topology>
        <orientation evidence="1 10">Periplasmic side</orientation>
    </subcellularLocation>
</comment>
<keyword evidence="14" id="KW-1185">Reference proteome</keyword>
<dbReference type="GO" id="GO:0031992">
    <property type="term" value="F:energy transducer activity"/>
    <property type="evidence" value="ECO:0007669"/>
    <property type="project" value="InterPro"/>
</dbReference>
<evidence type="ECO:0000256" key="11">
    <source>
        <dbReference type="SAM" id="MobiDB-lite"/>
    </source>
</evidence>
<keyword evidence="8" id="KW-1133">Transmembrane helix</keyword>
<evidence type="ECO:0000313" key="14">
    <source>
        <dbReference type="Proteomes" id="UP000058599"/>
    </source>
</evidence>
<dbReference type="Proteomes" id="UP000058599">
    <property type="component" value="Chromosome"/>
</dbReference>
<protein>
    <recommendedName>
        <fullName evidence="10">Protein TonB</fullName>
    </recommendedName>
</protein>
<feature type="compositionally biased region" description="Pro residues" evidence="11">
    <location>
        <begin position="93"/>
        <end position="104"/>
    </location>
</feature>
<dbReference type="PROSITE" id="PS52015">
    <property type="entry name" value="TONB_CTD"/>
    <property type="match status" value="1"/>
</dbReference>
<keyword evidence="3 10" id="KW-0813">Transport</keyword>
<dbReference type="PANTHER" id="PTHR33446:SF2">
    <property type="entry name" value="PROTEIN TONB"/>
    <property type="match status" value="1"/>
</dbReference>
<feature type="region of interest" description="Disordered" evidence="11">
    <location>
        <begin position="53"/>
        <end position="166"/>
    </location>
</feature>
<dbReference type="RefSeq" id="WP_067183488.1">
    <property type="nucleotide sequence ID" value="NZ_CP012199.1"/>
</dbReference>
<feature type="compositionally biased region" description="Low complexity" evidence="11">
    <location>
        <begin position="105"/>
        <end position="124"/>
    </location>
</feature>
<keyword evidence="4 10" id="KW-1003">Cell membrane</keyword>
<feature type="compositionally biased region" description="Gly residues" evidence="11">
    <location>
        <begin position="125"/>
        <end position="149"/>
    </location>
</feature>
<gene>
    <name evidence="13" type="ORF">SGRAN_2134</name>
</gene>
<dbReference type="InterPro" id="IPR006260">
    <property type="entry name" value="TonB/TolA_C"/>
</dbReference>
<keyword evidence="7 10" id="KW-0653">Protein transport</keyword>